<evidence type="ECO:0000256" key="5">
    <source>
        <dbReference type="ARBA" id="ARBA00023134"/>
    </source>
</evidence>
<dbReference type="SUPFAM" id="SSF55307">
    <property type="entry name" value="Tubulin C-terminal domain-like"/>
    <property type="match status" value="1"/>
</dbReference>
<dbReference type="GO" id="GO:0003924">
    <property type="term" value="F:GTPase activity"/>
    <property type="evidence" value="ECO:0007669"/>
    <property type="project" value="InterPro"/>
</dbReference>
<dbReference type="Proteomes" id="UP000654075">
    <property type="component" value="Unassembled WGS sequence"/>
</dbReference>
<dbReference type="Gene3D" id="1.10.287.600">
    <property type="entry name" value="Helix hairpin bin"/>
    <property type="match status" value="1"/>
</dbReference>
<dbReference type="PANTHER" id="PTHR46063:SF1">
    <property type="entry name" value="KELCH DOMAIN-CONTAINING PROTEIN 4"/>
    <property type="match status" value="1"/>
</dbReference>
<dbReference type="InterPro" id="IPR037103">
    <property type="entry name" value="Tubulin/FtsZ-like_C"/>
</dbReference>
<comment type="similarity">
    <text evidence="2">Belongs to the tubulin family.</text>
</comment>
<gene>
    <name evidence="8" type="ORF">PGLA1383_LOCUS39488</name>
</gene>
<feature type="compositionally biased region" description="Acidic residues" evidence="6">
    <location>
        <begin position="789"/>
        <end position="802"/>
    </location>
</feature>
<dbReference type="Pfam" id="PF03953">
    <property type="entry name" value="Tubulin_C"/>
    <property type="match status" value="1"/>
</dbReference>
<dbReference type="FunFam" id="1.10.287.600:FF:000002">
    <property type="entry name" value="Tubulin beta chain"/>
    <property type="match status" value="1"/>
</dbReference>
<evidence type="ECO:0000313" key="8">
    <source>
        <dbReference type="EMBL" id="CAE8621970.1"/>
    </source>
</evidence>
<feature type="compositionally biased region" description="Acidic residues" evidence="6">
    <location>
        <begin position="150"/>
        <end position="164"/>
    </location>
</feature>
<feature type="compositionally biased region" description="Basic and acidic residues" evidence="6">
    <location>
        <begin position="825"/>
        <end position="861"/>
    </location>
</feature>
<protein>
    <recommendedName>
        <fullName evidence="7">Tubulin/FtsZ 2-layer sandwich domain-containing protein</fullName>
    </recommendedName>
</protein>
<comment type="cofactor">
    <cofactor evidence="1">
        <name>Mg(2+)</name>
        <dbReference type="ChEBI" id="CHEBI:18420"/>
    </cofactor>
</comment>
<dbReference type="InterPro" id="IPR008280">
    <property type="entry name" value="Tub_FtsZ_C"/>
</dbReference>
<feature type="domain" description="Tubulin/FtsZ 2-layer sandwich" evidence="7">
    <location>
        <begin position="2"/>
        <end position="53"/>
    </location>
</feature>
<name>A0A813GGH3_POLGL</name>
<feature type="region of interest" description="Disordered" evidence="6">
    <location>
        <begin position="788"/>
        <end position="874"/>
    </location>
</feature>
<dbReference type="GO" id="GO:0005525">
    <property type="term" value="F:GTP binding"/>
    <property type="evidence" value="ECO:0007669"/>
    <property type="project" value="UniProtKB-KW"/>
</dbReference>
<dbReference type="InterPro" id="IPR002453">
    <property type="entry name" value="Beta_tubulin"/>
</dbReference>
<evidence type="ECO:0000256" key="4">
    <source>
        <dbReference type="ARBA" id="ARBA00022741"/>
    </source>
</evidence>
<evidence type="ECO:0000256" key="2">
    <source>
        <dbReference type="ARBA" id="ARBA00009636"/>
    </source>
</evidence>
<dbReference type="InterPro" id="IPR015915">
    <property type="entry name" value="Kelch-typ_b-propeller"/>
</dbReference>
<dbReference type="Gene3D" id="1.10.287.110">
    <property type="entry name" value="DnaJ domain"/>
    <property type="match status" value="1"/>
</dbReference>
<dbReference type="EMBL" id="CAJNNV010027858">
    <property type="protein sequence ID" value="CAE8621970.1"/>
    <property type="molecule type" value="Genomic_DNA"/>
</dbReference>
<accession>A0A813GGH3</accession>
<proteinExistence type="inferred from homology"/>
<sequence length="874" mass="96802">MLNVQNKNSSYFVEWIPNNIKASVCDIPPKGLKMAVAFAGNSTAIQEMFKRVAEYFTAMFRRKAFLHWYTGEGMDEMEFTEAESNMNDLVSEYQQYQDATAEEAQRKANGIRRGGEYEVEEVGELYGRAGSKAEDDESEEGEKKPVLKEEDSEDEADSEDEEENGATLSSSSRFGPPERGGAGGEEDEELADIQKGISAQLLTWARDGGMPAEEQKRHVKQLLAQWHPDKNRHIGSMATKVFQFIQEEVNRIVSQLSEVADVVARKEAEFRERKAQRSAEKSAKTAALEAARREKQKQKQLKQGGNEAEEDFETAPADAEDVQDVEEGKEYSLVVGHGPATTSYLRPWPRSHFSLCATPVQSRGDELLLFGGEAFDGRELTFYSDLYRVDMGQVEVDRPMPWEKLYSAVPMIPGPEARSSHQAVTWDKYMYIFGGEWSSRDQRRYRQFSDLWRFDVTSKPGSRWERVEAKGAVPSPRSGHRMASAPGGHAVLFGGFTEDKKRRATYLDDLYTLHLPSGTWSVTSDAERRRGSRPVARSGHLLFVAGSSAFVYGGSRPSRKGADTLQVMEDLWRATLGGDGATVWEQIPVQGQGPGRRSGLCQCALALDDPARRLVFGGVADHKMSNPGAAGAAKIREVSVFHQDVYILDCSSAGGGSPALWSRLWPPPGGSPLASVPTADNLPAELFAKGGGTDAQALALVPSAKSDNRLPETTVAPRGRMAASCVVCRGSLYIFGGACESGPKQEVTLDDLWRLDLQLQHQEGSVQVSCADRWQCVLPLSDRATVWFDESDSSDDDEEEEDERGRGGSALVARNEGGGVLSKKQQKDESKKVRMEIKRERQAEKCEEKTSKRDMKKEQQREQALQAKNKKGES</sequence>
<feature type="region of interest" description="Disordered" evidence="6">
    <location>
        <begin position="271"/>
        <end position="318"/>
    </location>
</feature>
<dbReference type="InterPro" id="IPR036869">
    <property type="entry name" value="J_dom_sf"/>
</dbReference>
<feature type="compositionally biased region" description="Acidic residues" evidence="6">
    <location>
        <begin position="307"/>
        <end position="318"/>
    </location>
</feature>
<reference evidence="8" key="1">
    <citation type="submission" date="2021-02" db="EMBL/GenBank/DDBJ databases">
        <authorList>
            <person name="Dougan E. K."/>
            <person name="Rhodes N."/>
            <person name="Thang M."/>
            <person name="Chan C."/>
        </authorList>
    </citation>
    <scope>NUCLEOTIDE SEQUENCE</scope>
</reference>
<evidence type="ECO:0000313" key="9">
    <source>
        <dbReference type="Proteomes" id="UP000654075"/>
    </source>
</evidence>
<dbReference type="OrthoDB" id="4447at2759"/>
<dbReference type="Gene3D" id="3.30.1330.20">
    <property type="entry name" value="Tubulin/FtsZ, C-terminal domain"/>
    <property type="match status" value="1"/>
</dbReference>
<evidence type="ECO:0000256" key="6">
    <source>
        <dbReference type="SAM" id="MobiDB-lite"/>
    </source>
</evidence>
<organism evidence="8 9">
    <name type="scientific">Polarella glacialis</name>
    <name type="common">Dinoflagellate</name>
    <dbReference type="NCBI Taxonomy" id="89957"/>
    <lineage>
        <taxon>Eukaryota</taxon>
        <taxon>Sar</taxon>
        <taxon>Alveolata</taxon>
        <taxon>Dinophyceae</taxon>
        <taxon>Suessiales</taxon>
        <taxon>Suessiaceae</taxon>
        <taxon>Polarella</taxon>
    </lineage>
</organism>
<keyword evidence="5" id="KW-0342">GTP-binding</keyword>
<dbReference type="GO" id="GO:0007017">
    <property type="term" value="P:microtubule-based process"/>
    <property type="evidence" value="ECO:0007669"/>
    <property type="project" value="InterPro"/>
</dbReference>
<dbReference type="SUPFAM" id="SSF117281">
    <property type="entry name" value="Kelch motif"/>
    <property type="match status" value="1"/>
</dbReference>
<keyword evidence="3" id="KW-0493">Microtubule</keyword>
<dbReference type="InterPro" id="IPR023123">
    <property type="entry name" value="Tubulin_C"/>
</dbReference>
<comment type="caution">
    <text evidence="8">The sequence shown here is derived from an EMBL/GenBank/DDBJ whole genome shotgun (WGS) entry which is preliminary data.</text>
</comment>
<dbReference type="AlphaFoldDB" id="A0A813GGH3"/>
<evidence type="ECO:0000256" key="3">
    <source>
        <dbReference type="ARBA" id="ARBA00022701"/>
    </source>
</evidence>
<evidence type="ECO:0000259" key="7">
    <source>
        <dbReference type="Pfam" id="PF03953"/>
    </source>
</evidence>
<dbReference type="PRINTS" id="PR01163">
    <property type="entry name" value="BETATUBULIN"/>
</dbReference>
<keyword evidence="9" id="KW-1185">Reference proteome</keyword>
<feature type="region of interest" description="Disordered" evidence="6">
    <location>
        <begin position="127"/>
        <end position="188"/>
    </location>
</feature>
<dbReference type="Gene3D" id="2.120.10.80">
    <property type="entry name" value="Kelch-type beta propeller"/>
    <property type="match status" value="2"/>
</dbReference>
<dbReference type="GO" id="GO:0005874">
    <property type="term" value="C:microtubule"/>
    <property type="evidence" value="ECO:0007669"/>
    <property type="project" value="UniProtKB-KW"/>
</dbReference>
<evidence type="ECO:0000256" key="1">
    <source>
        <dbReference type="ARBA" id="ARBA00001946"/>
    </source>
</evidence>
<dbReference type="InterPro" id="IPR052588">
    <property type="entry name" value="Kelch_domain_protein"/>
</dbReference>
<dbReference type="InterPro" id="IPR018316">
    <property type="entry name" value="Tubulin/FtsZ_2-layer-sand-dom"/>
</dbReference>
<dbReference type="PANTHER" id="PTHR46063">
    <property type="entry name" value="KELCH DOMAIN-CONTAINING PROTEIN"/>
    <property type="match status" value="1"/>
</dbReference>
<dbReference type="Pfam" id="PF24681">
    <property type="entry name" value="Kelch_KLHDC2_KLHL20_DRC7"/>
    <property type="match status" value="1"/>
</dbReference>
<keyword evidence="4" id="KW-0547">Nucleotide-binding</keyword>
<dbReference type="GO" id="GO:0005200">
    <property type="term" value="F:structural constituent of cytoskeleton"/>
    <property type="evidence" value="ECO:0007669"/>
    <property type="project" value="InterPro"/>
</dbReference>
<feature type="compositionally biased region" description="Basic and acidic residues" evidence="6">
    <location>
        <begin position="271"/>
        <end position="283"/>
    </location>
</feature>